<keyword evidence="3" id="KW-0378">Hydrolase</keyword>
<gene>
    <name evidence="5" type="ORF">L873DRAFT_1156974</name>
</gene>
<comment type="similarity">
    <text evidence="1">Belongs to the peptidase C48 family.</text>
</comment>
<dbReference type="Gene3D" id="3.40.395.10">
    <property type="entry name" value="Adenoviral Proteinase, Chain A"/>
    <property type="match status" value="1"/>
</dbReference>
<dbReference type="GO" id="GO:0006508">
    <property type="term" value="P:proteolysis"/>
    <property type="evidence" value="ECO:0007669"/>
    <property type="project" value="UniProtKB-KW"/>
</dbReference>
<organism evidence="5 6">
    <name type="scientific">Choiromyces venosus 120613-1</name>
    <dbReference type="NCBI Taxonomy" id="1336337"/>
    <lineage>
        <taxon>Eukaryota</taxon>
        <taxon>Fungi</taxon>
        <taxon>Dikarya</taxon>
        <taxon>Ascomycota</taxon>
        <taxon>Pezizomycotina</taxon>
        <taxon>Pezizomycetes</taxon>
        <taxon>Pezizales</taxon>
        <taxon>Tuberaceae</taxon>
        <taxon>Choiromyces</taxon>
    </lineage>
</organism>
<dbReference type="GO" id="GO:0008234">
    <property type="term" value="F:cysteine-type peptidase activity"/>
    <property type="evidence" value="ECO:0007669"/>
    <property type="project" value="InterPro"/>
</dbReference>
<dbReference type="Proteomes" id="UP000276215">
    <property type="component" value="Unassembled WGS sequence"/>
</dbReference>
<keyword evidence="6" id="KW-1185">Reference proteome</keyword>
<dbReference type="InterPro" id="IPR003653">
    <property type="entry name" value="Peptidase_C48_C"/>
</dbReference>
<evidence type="ECO:0000313" key="6">
    <source>
        <dbReference type="Proteomes" id="UP000276215"/>
    </source>
</evidence>
<accession>A0A3N4JFN8</accession>
<evidence type="ECO:0000313" key="5">
    <source>
        <dbReference type="EMBL" id="RPA97079.1"/>
    </source>
</evidence>
<dbReference type="OrthoDB" id="1939479at2759"/>
<dbReference type="SUPFAM" id="SSF54001">
    <property type="entry name" value="Cysteine proteinases"/>
    <property type="match status" value="1"/>
</dbReference>
<evidence type="ECO:0000259" key="4">
    <source>
        <dbReference type="Pfam" id="PF02902"/>
    </source>
</evidence>
<dbReference type="AlphaFoldDB" id="A0A3N4JFN8"/>
<protein>
    <recommendedName>
        <fullName evidence="4">Ubiquitin-like protease family profile domain-containing protein</fullName>
    </recommendedName>
</protein>
<name>A0A3N4JFN8_9PEZI</name>
<evidence type="ECO:0000256" key="3">
    <source>
        <dbReference type="ARBA" id="ARBA00022801"/>
    </source>
</evidence>
<evidence type="ECO:0000256" key="2">
    <source>
        <dbReference type="ARBA" id="ARBA00022670"/>
    </source>
</evidence>
<sequence length="164" mass="19062">MVAIVCREMTVVNYWHQLKCLYVPVLVPMNPVDHWILLRVLIRTVQTHIEVDDFLDNGLSSQQQKNTVKLRQSLKRLSLQQYNEANPNTIVASSVTTKTSWIWKTCEENHPKQEDSLDFVIFLMKSAEQLLKGEVLEFSQSDMPGIRQEILGIFYANMKPAKNW</sequence>
<reference evidence="5 6" key="1">
    <citation type="journal article" date="2018" name="Nat. Ecol. Evol.">
        <title>Pezizomycetes genomes reveal the molecular basis of ectomycorrhizal truffle lifestyle.</title>
        <authorList>
            <person name="Murat C."/>
            <person name="Payen T."/>
            <person name="Noel B."/>
            <person name="Kuo A."/>
            <person name="Morin E."/>
            <person name="Chen J."/>
            <person name="Kohler A."/>
            <person name="Krizsan K."/>
            <person name="Balestrini R."/>
            <person name="Da Silva C."/>
            <person name="Montanini B."/>
            <person name="Hainaut M."/>
            <person name="Levati E."/>
            <person name="Barry K.W."/>
            <person name="Belfiori B."/>
            <person name="Cichocki N."/>
            <person name="Clum A."/>
            <person name="Dockter R.B."/>
            <person name="Fauchery L."/>
            <person name="Guy J."/>
            <person name="Iotti M."/>
            <person name="Le Tacon F."/>
            <person name="Lindquist E.A."/>
            <person name="Lipzen A."/>
            <person name="Malagnac F."/>
            <person name="Mello A."/>
            <person name="Molinier V."/>
            <person name="Miyauchi S."/>
            <person name="Poulain J."/>
            <person name="Riccioni C."/>
            <person name="Rubini A."/>
            <person name="Sitrit Y."/>
            <person name="Splivallo R."/>
            <person name="Traeger S."/>
            <person name="Wang M."/>
            <person name="Zifcakova L."/>
            <person name="Wipf D."/>
            <person name="Zambonelli A."/>
            <person name="Paolocci F."/>
            <person name="Nowrousian M."/>
            <person name="Ottonello S."/>
            <person name="Baldrian P."/>
            <person name="Spatafora J.W."/>
            <person name="Henrissat B."/>
            <person name="Nagy L.G."/>
            <person name="Aury J.M."/>
            <person name="Wincker P."/>
            <person name="Grigoriev I.V."/>
            <person name="Bonfante P."/>
            <person name="Martin F.M."/>
        </authorList>
    </citation>
    <scope>NUCLEOTIDE SEQUENCE [LARGE SCALE GENOMIC DNA]</scope>
    <source>
        <strain evidence="5 6">120613-1</strain>
    </source>
</reference>
<dbReference type="GO" id="GO:0019783">
    <property type="term" value="F:ubiquitin-like protein peptidase activity"/>
    <property type="evidence" value="ECO:0007669"/>
    <property type="project" value="UniProtKB-ARBA"/>
</dbReference>
<keyword evidence="2" id="KW-0645">Protease</keyword>
<dbReference type="Pfam" id="PF02902">
    <property type="entry name" value="Peptidase_C48"/>
    <property type="match status" value="1"/>
</dbReference>
<dbReference type="InterPro" id="IPR038765">
    <property type="entry name" value="Papain-like_cys_pep_sf"/>
</dbReference>
<dbReference type="EMBL" id="ML120408">
    <property type="protein sequence ID" value="RPA97079.1"/>
    <property type="molecule type" value="Genomic_DNA"/>
</dbReference>
<feature type="domain" description="Ubiquitin-like protease family profile" evidence="4">
    <location>
        <begin position="25"/>
        <end position="150"/>
    </location>
</feature>
<evidence type="ECO:0000256" key="1">
    <source>
        <dbReference type="ARBA" id="ARBA00005234"/>
    </source>
</evidence>
<proteinExistence type="inferred from homology"/>